<accession>A0A8J3Z1Q9</accession>
<reference evidence="3" key="1">
    <citation type="submission" date="2021-01" db="EMBL/GenBank/DDBJ databases">
        <title>Whole genome shotgun sequence of Virgisporangium aurantiacum NBRC 16421.</title>
        <authorList>
            <person name="Komaki H."/>
            <person name="Tamura T."/>
        </authorList>
    </citation>
    <scope>NUCLEOTIDE SEQUENCE</scope>
    <source>
        <strain evidence="3">NBRC 16421</strain>
    </source>
</reference>
<feature type="domain" description="UspA" evidence="2">
    <location>
        <begin position="56"/>
        <end position="123"/>
    </location>
</feature>
<dbReference type="RefSeq" id="WP_203990335.1">
    <property type="nucleotide sequence ID" value="NZ_BOPG01000012.1"/>
</dbReference>
<name>A0A8J3Z1Q9_9ACTN</name>
<organism evidence="3 4">
    <name type="scientific">Virgisporangium aurantiacum</name>
    <dbReference type="NCBI Taxonomy" id="175570"/>
    <lineage>
        <taxon>Bacteria</taxon>
        <taxon>Bacillati</taxon>
        <taxon>Actinomycetota</taxon>
        <taxon>Actinomycetes</taxon>
        <taxon>Micromonosporales</taxon>
        <taxon>Micromonosporaceae</taxon>
        <taxon>Virgisporangium</taxon>
    </lineage>
</organism>
<gene>
    <name evidence="3" type="ORF">Vau01_022730</name>
</gene>
<sequence length="265" mass="26874">MMQAYVVAGIDGSPSSVAAAQYAAEWAERSGRDLHLVHGSRHGEPGDDVLRRVADCLTAQHPGLSIVCRAVPGAGSAVLVEESGAAELTVVGSRGGGSIPTAALGATATIVATHARGPVVIARPPAAMPGPDLPVLVGVDGSDHSVAALDFAFDIARRTGASVVAAHVWWTGRMASDADAQHRAETAGAVLDDALEPWRAKFPDVRLEEKLVSGANVAEDLVAESAHAGLAVVGTRGHGGFAGLLLGSVSLSVAQHAHCPVAIVR</sequence>
<protein>
    <submittedName>
        <fullName evidence="3">Universal stress protein</fullName>
    </submittedName>
</protein>
<evidence type="ECO:0000256" key="1">
    <source>
        <dbReference type="ARBA" id="ARBA00008791"/>
    </source>
</evidence>
<dbReference type="AlphaFoldDB" id="A0A8J3Z1Q9"/>
<keyword evidence="4" id="KW-1185">Reference proteome</keyword>
<comment type="similarity">
    <text evidence="1">Belongs to the universal stress protein A family.</text>
</comment>
<dbReference type="Pfam" id="PF00582">
    <property type="entry name" value="Usp"/>
    <property type="match status" value="2"/>
</dbReference>
<dbReference type="Gene3D" id="3.40.50.620">
    <property type="entry name" value="HUPs"/>
    <property type="match status" value="2"/>
</dbReference>
<evidence type="ECO:0000259" key="2">
    <source>
        <dbReference type="Pfam" id="PF00582"/>
    </source>
</evidence>
<dbReference type="SUPFAM" id="SSF52402">
    <property type="entry name" value="Adenine nucleotide alpha hydrolases-like"/>
    <property type="match status" value="2"/>
</dbReference>
<dbReference type="EMBL" id="BOPG01000012">
    <property type="protein sequence ID" value="GIJ54757.1"/>
    <property type="molecule type" value="Genomic_DNA"/>
</dbReference>
<dbReference type="InterPro" id="IPR006015">
    <property type="entry name" value="Universal_stress_UspA"/>
</dbReference>
<dbReference type="PANTHER" id="PTHR46268:SF6">
    <property type="entry name" value="UNIVERSAL STRESS PROTEIN UP12"/>
    <property type="match status" value="1"/>
</dbReference>
<proteinExistence type="inferred from homology"/>
<dbReference type="InterPro" id="IPR014729">
    <property type="entry name" value="Rossmann-like_a/b/a_fold"/>
</dbReference>
<dbReference type="Proteomes" id="UP000612585">
    <property type="component" value="Unassembled WGS sequence"/>
</dbReference>
<evidence type="ECO:0000313" key="4">
    <source>
        <dbReference type="Proteomes" id="UP000612585"/>
    </source>
</evidence>
<dbReference type="PANTHER" id="PTHR46268">
    <property type="entry name" value="STRESS RESPONSE PROTEIN NHAX"/>
    <property type="match status" value="1"/>
</dbReference>
<dbReference type="PRINTS" id="PR01438">
    <property type="entry name" value="UNVRSLSTRESS"/>
</dbReference>
<comment type="caution">
    <text evidence="3">The sequence shown here is derived from an EMBL/GenBank/DDBJ whole genome shotgun (WGS) entry which is preliminary data.</text>
</comment>
<feature type="domain" description="UspA" evidence="2">
    <location>
        <begin position="135"/>
        <end position="265"/>
    </location>
</feature>
<dbReference type="InterPro" id="IPR006016">
    <property type="entry name" value="UspA"/>
</dbReference>
<evidence type="ECO:0000313" key="3">
    <source>
        <dbReference type="EMBL" id="GIJ54757.1"/>
    </source>
</evidence>